<dbReference type="Proteomes" id="UP000827889">
    <property type="component" value="Chromosome 1"/>
</dbReference>
<keyword evidence="8" id="KW-0547">Nucleotide-binding</keyword>
<organism evidence="14 15">
    <name type="scientific">Rhodamnia argentea</name>
    <dbReference type="NCBI Taxonomy" id="178133"/>
    <lineage>
        <taxon>Eukaryota</taxon>
        <taxon>Viridiplantae</taxon>
        <taxon>Streptophyta</taxon>
        <taxon>Embryophyta</taxon>
        <taxon>Tracheophyta</taxon>
        <taxon>Spermatophyta</taxon>
        <taxon>Magnoliopsida</taxon>
        <taxon>eudicotyledons</taxon>
        <taxon>Gunneridae</taxon>
        <taxon>Pentapetalae</taxon>
        <taxon>rosids</taxon>
        <taxon>malvids</taxon>
        <taxon>Myrtales</taxon>
        <taxon>Myrtaceae</taxon>
        <taxon>Myrtoideae</taxon>
        <taxon>Myrteae</taxon>
        <taxon>Australasian group</taxon>
        <taxon>Rhodamnia</taxon>
    </lineage>
</organism>
<dbReference type="GO" id="GO:0000287">
    <property type="term" value="F:magnesium ion binding"/>
    <property type="evidence" value="ECO:0007669"/>
    <property type="project" value="InterPro"/>
</dbReference>
<evidence type="ECO:0000313" key="15">
    <source>
        <dbReference type="RefSeq" id="XP_030513969.2"/>
    </source>
</evidence>
<dbReference type="InterPro" id="IPR024956">
    <property type="entry name" value="tRNAHis_GuaTrfase_cat"/>
</dbReference>
<evidence type="ECO:0000259" key="13">
    <source>
        <dbReference type="Pfam" id="PF14413"/>
    </source>
</evidence>
<dbReference type="InterPro" id="IPR025845">
    <property type="entry name" value="Thg1_C_dom"/>
</dbReference>
<dbReference type="Gene3D" id="3.30.70.3000">
    <property type="match status" value="2"/>
</dbReference>
<dbReference type="InterPro" id="IPR038469">
    <property type="entry name" value="tRNAHis_GuaTrfase_Thg1_sf"/>
</dbReference>
<dbReference type="GO" id="GO:0005525">
    <property type="term" value="F:GTP binding"/>
    <property type="evidence" value="ECO:0007669"/>
    <property type="project" value="UniProtKB-KW"/>
</dbReference>
<comment type="similarity">
    <text evidence="2">Belongs to the tRNA(His) guanylyltransferase family.</text>
</comment>
<keyword evidence="11" id="KW-1133">Transmembrane helix</keyword>
<keyword evidence="10" id="KW-0342">GTP-binding</keyword>
<feature type="domain" description="Thg1 C-terminal" evidence="13">
    <location>
        <begin position="149"/>
        <end position="232"/>
    </location>
</feature>
<dbReference type="GO" id="GO:0006400">
    <property type="term" value="P:tRNA modification"/>
    <property type="evidence" value="ECO:0007669"/>
    <property type="project" value="InterPro"/>
</dbReference>
<keyword evidence="11" id="KW-0472">Membrane</keyword>
<evidence type="ECO:0000256" key="7">
    <source>
        <dbReference type="ARBA" id="ARBA00022723"/>
    </source>
</evidence>
<accession>A0A8B8MVD9</accession>
<comment type="cofactor">
    <cofactor evidence="1">
        <name>Mg(2+)</name>
        <dbReference type="ChEBI" id="CHEBI:18420"/>
    </cofactor>
</comment>
<protein>
    <recommendedName>
        <fullName evidence="3">tRNA(His) guanylyltransferase</fullName>
        <ecNumber evidence="3">2.7.7.79</ecNumber>
    </recommendedName>
</protein>
<evidence type="ECO:0000256" key="4">
    <source>
        <dbReference type="ARBA" id="ARBA00022679"/>
    </source>
</evidence>
<dbReference type="GO" id="GO:0005654">
    <property type="term" value="C:nucleoplasm"/>
    <property type="evidence" value="ECO:0007669"/>
    <property type="project" value="UniProtKB-SubCell"/>
</dbReference>
<dbReference type="Pfam" id="PF14413">
    <property type="entry name" value="Thg1C"/>
    <property type="match status" value="2"/>
</dbReference>
<feature type="domain" description="tRNAHis guanylyltransferase catalytic" evidence="12">
    <location>
        <begin position="6"/>
        <end position="144"/>
    </location>
</feature>
<keyword evidence="7" id="KW-0479">Metal-binding</keyword>
<evidence type="ECO:0000256" key="1">
    <source>
        <dbReference type="ARBA" id="ARBA00001946"/>
    </source>
</evidence>
<keyword evidence="9" id="KW-0460">Magnesium</keyword>
<evidence type="ECO:0000313" key="16">
    <source>
        <dbReference type="RefSeq" id="XP_048131603.1"/>
    </source>
</evidence>
<keyword evidence="6" id="KW-0548">Nucleotidyltransferase</keyword>
<dbReference type="EC" id="2.7.7.79" evidence="3"/>
<gene>
    <name evidence="15 16" type="primary">LOC115727821</name>
</gene>
<evidence type="ECO:0000256" key="3">
    <source>
        <dbReference type="ARBA" id="ARBA00012511"/>
    </source>
</evidence>
<keyword evidence="14" id="KW-1185">Reference proteome</keyword>
<keyword evidence="4" id="KW-0808">Transferase</keyword>
<dbReference type="KEGG" id="rarg:115727821"/>
<evidence type="ECO:0000256" key="6">
    <source>
        <dbReference type="ARBA" id="ARBA00022695"/>
    </source>
</evidence>
<dbReference type="InterPro" id="IPR007537">
    <property type="entry name" value="tRNAHis_GuaTrfase_Thg1"/>
</dbReference>
<evidence type="ECO:0000256" key="2">
    <source>
        <dbReference type="ARBA" id="ARBA00010113"/>
    </source>
</evidence>
<dbReference type="GeneID" id="115727821"/>
<keyword evidence="5" id="KW-0819">tRNA processing</keyword>
<feature type="transmembrane region" description="Helical" evidence="11">
    <location>
        <begin position="99"/>
        <end position="117"/>
    </location>
</feature>
<dbReference type="Pfam" id="PF04446">
    <property type="entry name" value="Thg1"/>
    <property type="match status" value="2"/>
</dbReference>
<keyword evidence="11" id="KW-0812">Transmembrane</keyword>
<reference evidence="14 15" key="1">
    <citation type="submission" date="2025-05" db="UniProtKB">
        <authorList>
            <consortium name="RefSeq"/>
        </authorList>
    </citation>
    <scope>NUCLEOTIDE SEQUENCE [LARGE SCALE GENOMIC DNA]</scope>
    <source>
        <tissue evidence="15 16">Leaf</tissue>
    </source>
</reference>
<evidence type="ECO:0000256" key="11">
    <source>
        <dbReference type="SAM" id="Phobius"/>
    </source>
</evidence>
<evidence type="ECO:0000259" key="12">
    <source>
        <dbReference type="Pfam" id="PF04446"/>
    </source>
</evidence>
<proteinExistence type="inferred from homology"/>
<dbReference type="RefSeq" id="XP_030513969.2">
    <property type="nucleotide sequence ID" value="XM_030658109.2"/>
</dbReference>
<evidence type="ECO:0000313" key="14">
    <source>
        <dbReference type="Proteomes" id="UP000827889"/>
    </source>
</evidence>
<sequence length="531" mass="62635">MAKSKYEYVKSFEVEDEVMQPNLIIVRIEGCNFERFSDIHDLEKPNDEKALALMNSCAAAVLEEYPDIVFSYGFNDEYSFVFKRKTKFYQRRARYFPRLHVNFNKMMSLIVSFFSSVYATKWKEFFPLKKMKCPLSFLARVVCCASLEVLQAYLAWRQSECHIRNLYNTCLWMLLKSGKSAKEAVEVLEGTQKQEKNELLFQQFGINYRMLPEIFRQGSCIFMTQAEDVVKHDEHGIPIKRMRRKPRMIHNEHIAGRNFWNGQQYLLMELGPFDNEIKKIKAEYVRSFLFENKLMPSTWIVIRIDGCHFHRFSEVHEFEKPNDRQALNLMNSCAVAVLEEFKDIVFSYGVSDEYSFVLSKDSKCYQRQASQIVSVIVSFFSSAYVMKWKDFFPFKELKYPPSFDGRAVCYPSTEILQDYLAWRQVDCHINNQYNTCFWMLVKSGKSKSEAQSYLKGTQTREKNELLIRQFNIDYNTLPIMFLRGSSVFRIKGEDSVMPEDGTFEEVKQEIILSHSNIIEDSFWKEHPSILC</sequence>
<evidence type="ECO:0000256" key="10">
    <source>
        <dbReference type="ARBA" id="ARBA00023134"/>
    </source>
</evidence>
<dbReference type="PANTHER" id="PTHR12729">
    <property type="entry name" value="TRNA(HIS) GUANYLYLTRANSFERASE-RELATED"/>
    <property type="match status" value="1"/>
</dbReference>
<feature type="domain" description="Thg1 C-terminal" evidence="13">
    <location>
        <begin position="415"/>
        <end position="500"/>
    </location>
</feature>
<evidence type="ECO:0000256" key="8">
    <source>
        <dbReference type="ARBA" id="ARBA00022741"/>
    </source>
</evidence>
<dbReference type="GO" id="GO:0008193">
    <property type="term" value="F:tRNA guanylyltransferase activity"/>
    <property type="evidence" value="ECO:0007669"/>
    <property type="project" value="UniProtKB-EC"/>
</dbReference>
<dbReference type="RefSeq" id="XP_048131603.1">
    <property type="nucleotide sequence ID" value="XM_048275646.1"/>
</dbReference>
<feature type="domain" description="tRNAHis guanylyltransferase catalytic" evidence="12">
    <location>
        <begin position="283"/>
        <end position="411"/>
    </location>
</feature>
<dbReference type="PANTHER" id="PTHR12729:SF6">
    <property type="entry name" value="TRNA(HIS) GUANYLYLTRANSFERASE-RELATED"/>
    <property type="match status" value="1"/>
</dbReference>
<name>A0A8B8MVD9_9MYRT</name>
<evidence type="ECO:0000256" key="9">
    <source>
        <dbReference type="ARBA" id="ARBA00022842"/>
    </source>
</evidence>
<evidence type="ECO:0000256" key="5">
    <source>
        <dbReference type="ARBA" id="ARBA00022694"/>
    </source>
</evidence>
<dbReference type="AlphaFoldDB" id="A0A8B8MVD9"/>